<dbReference type="EMBL" id="JBHMBW010000023">
    <property type="protein sequence ID" value="MFB9626640.1"/>
    <property type="molecule type" value="Genomic_DNA"/>
</dbReference>
<dbReference type="RefSeq" id="WP_345000808.1">
    <property type="nucleotide sequence ID" value="NZ_BAAAXV010000009.1"/>
</dbReference>
<comment type="caution">
    <text evidence="1">The sequence shown here is derived from an EMBL/GenBank/DDBJ whole genome shotgun (WGS) entry which is preliminary data.</text>
</comment>
<protein>
    <submittedName>
        <fullName evidence="1">Uncharacterized protein</fullName>
    </submittedName>
</protein>
<proteinExistence type="predicted"/>
<dbReference type="Proteomes" id="UP001589532">
    <property type="component" value="Unassembled WGS sequence"/>
</dbReference>
<reference evidence="1 2" key="1">
    <citation type="submission" date="2024-09" db="EMBL/GenBank/DDBJ databases">
        <authorList>
            <person name="Sun Q."/>
            <person name="Mori K."/>
        </authorList>
    </citation>
    <scope>NUCLEOTIDE SEQUENCE [LARGE SCALE GENOMIC DNA]</scope>
    <source>
        <strain evidence="1 2">JCM 3143</strain>
    </source>
</reference>
<organism evidence="1 2">
    <name type="scientific">Nonomuraea helvata</name>
    <dbReference type="NCBI Taxonomy" id="37484"/>
    <lineage>
        <taxon>Bacteria</taxon>
        <taxon>Bacillati</taxon>
        <taxon>Actinomycetota</taxon>
        <taxon>Actinomycetes</taxon>
        <taxon>Streptosporangiales</taxon>
        <taxon>Streptosporangiaceae</taxon>
        <taxon>Nonomuraea</taxon>
    </lineage>
</organism>
<name>A0ABV5S4P1_9ACTN</name>
<gene>
    <name evidence="1" type="ORF">ACFFSA_26430</name>
</gene>
<sequence length="57" mass="6288">MTDDALGAISVNRVVYLLLTQALGHRFAYLVVADAGRCYEATLPFFFRFSSVPHAVP</sequence>
<evidence type="ECO:0000313" key="2">
    <source>
        <dbReference type="Proteomes" id="UP001589532"/>
    </source>
</evidence>
<keyword evidence="2" id="KW-1185">Reference proteome</keyword>
<accession>A0ABV5S4P1</accession>
<evidence type="ECO:0000313" key="1">
    <source>
        <dbReference type="EMBL" id="MFB9626640.1"/>
    </source>
</evidence>